<dbReference type="PROSITE" id="PS51257">
    <property type="entry name" value="PROKAR_LIPOPROTEIN"/>
    <property type="match status" value="1"/>
</dbReference>
<dbReference type="Gene3D" id="3.30.1340.30">
    <property type="match status" value="1"/>
</dbReference>
<dbReference type="AlphaFoldDB" id="A0A3C1KS90"/>
<dbReference type="Proteomes" id="UP000259273">
    <property type="component" value="Unassembled WGS sequence"/>
</dbReference>
<keyword evidence="1" id="KW-0732">Signal</keyword>
<feature type="chain" id="PRO_5017634553" evidence="1">
    <location>
        <begin position="25"/>
        <end position="190"/>
    </location>
</feature>
<feature type="signal peptide" evidence="1">
    <location>
        <begin position="1"/>
        <end position="24"/>
    </location>
</feature>
<evidence type="ECO:0000259" key="2">
    <source>
        <dbReference type="PROSITE" id="PS50914"/>
    </source>
</evidence>
<accession>A0A3C1KS90</accession>
<feature type="domain" description="BON" evidence="2">
    <location>
        <begin position="46"/>
        <end position="114"/>
    </location>
</feature>
<dbReference type="STRING" id="1121937.GCA_000423125_03038"/>
<dbReference type="PANTHER" id="PTHR34606">
    <property type="entry name" value="BON DOMAIN-CONTAINING PROTEIN"/>
    <property type="match status" value="1"/>
</dbReference>
<dbReference type="PANTHER" id="PTHR34606:SF4">
    <property type="entry name" value="OUTER MEMBRANE LIPOPROTEIN DOLP"/>
    <property type="match status" value="1"/>
</dbReference>
<organism evidence="3 4">
    <name type="scientific">Haliea salexigens</name>
    <dbReference type="NCBI Taxonomy" id="287487"/>
    <lineage>
        <taxon>Bacteria</taxon>
        <taxon>Pseudomonadati</taxon>
        <taxon>Pseudomonadota</taxon>
        <taxon>Gammaproteobacteria</taxon>
        <taxon>Cellvibrionales</taxon>
        <taxon>Halieaceae</taxon>
        <taxon>Haliea</taxon>
    </lineage>
</organism>
<protein>
    <submittedName>
        <fullName evidence="3">BON domain-containing protein</fullName>
    </submittedName>
</protein>
<dbReference type="Pfam" id="PF04972">
    <property type="entry name" value="BON"/>
    <property type="match status" value="2"/>
</dbReference>
<dbReference type="PROSITE" id="PS50914">
    <property type="entry name" value="BON"/>
    <property type="match status" value="2"/>
</dbReference>
<reference evidence="3 4" key="1">
    <citation type="journal article" date="2018" name="Nat. Biotechnol.">
        <title>A standardized bacterial taxonomy based on genome phylogeny substantially revises the tree of life.</title>
        <authorList>
            <person name="Parks D.H."/>
            <person name="Chuvochina M."/>
            <person name="Waite D.W."/>
            <person name="Rinke C."/>
            <person name="Skarshewski A."/>
            <person name="Chaumeil P.A."/>
            <person name="Hugenholtz P."/>
        </authorList>
    </citation>
    <scope>NUCLEOTIDE SEQUENCE [LARGE SCALE GENOMIC DNA]</scope>
    <source>
        <strain evidence="3">UBA9158</strain>
    </source>
</reference>
<sequence length="190" mass="20656">MKQLAPLLTLLGSLLLTGCGSMLATVEAESIEDQPDERTMAQRLEDESIEIKAIVNIHAANTAFDDAHLIAVSYNGFVLLAGQVGTADLKTQAADEVRKIRGVRRIYNEIDVKAPTGALVRTSDAWITTKIKSWLLTNMDTPGMRTKVVTENSVVYLMGLVSKEEARRIADVAASVSGVTRVVQLFETIP</sequence>
<evidence type="ECO:0000256" key="1">
    <source>
        <dbReference type="SAM" id="SignalP"/>
    </source>
</evidence>
<dbReference type="InterPro" id="IPR051686">
    <property type="entry name" value="Lipoprotein_DolP"/>
</dbReference>
<dbReference type="InterPro" id="IPR007055">
    <property type="entry name" value="BON_dom"/>
</dbReference>
<gene>
    <name evidence="3" type="ORF">DCP75_17825</name>
</gene>
<feature type="domain" description="BON" evidence="2">
    <location>
        <begin position="123"/>
        <end position="190"/>
    </location>
</feature>
<comment type="caution">
    <text evidence="3">The sequence shown here is derived from an EMBL/GenBank/DDBJ whole genome shotgun (WGS) entry which is preliminary data.</text>
</comment>
<evidence type="ECO:0000313" key="3">
    <source>
        <dbReference type="EMBL" id="HAN29545.1"/>
    </source>
</evidence>
<dbReference type="EMBL" id="DMND01000239">
    <property type="protein sequence ID" value="HAN29545.1"/>
    <property type="molecule type" value="Genomic_DNA"/>
</dbReference>
<name>A0A3C1KS90_9GAMM</name>
<evidence type="ECO:0000313" key="4">
    <source>
        <dbReference type="Proteomes" id="UP000259273"/>
    </source>
</evidence>
<proteinExistence type="predicted"/>